<reference evidence="2" key="1">
    <citation type="journal article" date="2015" name="MBio">
        <title>Genome-Resolved Metagenomic Analysis Reveals Roles for Candidate Phyla and Other Microbial Community Members in Biogeochemical Transformations in Oil Reservoirs.</title>
        <authorList>
            <person name="Hu P."/>
            <person name="Tom L."/>
            <person name="Singh A."/>
            <person name="Thomas B.C."/>
            <person name="Baker B.J."/>
            <person name="Piceno Y.M."/>
            <person name="Andersen G.L."/>
            <person name="Banfield J.F."/>
        </authorList>
    </citation>
    <scope>NUCLEOTIDE SEQUENCE [LARGE SCALE GENOMIC DNA]</scope>
</reference>
<protein>
    <submittedName>
        <fullName evidence="1">Uncharacterized protein</fullName>
    </submittedName>
</protein>
<comment type="caution">
    <text evidence="1">The sequence shown here is derived from an EMBL/GenBank/DDBJ whole genome shotgun (WGS) entry which is preliminary data.</text>
</comment>
<gene>
    <name evidence="1" type="ORF">XD66_0654</name>
</gene>
<proteinExistence type="predicted"/>
<sequence>MKGKKALTVEAGCAPERGEGGQEDLRCVCNRLICVFNGNAVEIKCAKCKRLIRIETVGITGVQIR</sequence>
<organism evidence="1 2">
    <name type="scientific">Thermacetogenium phaeum</name>
    <dbReference type="NCBI Taxonomy" id="85874"/>
    <lineage>
        <taxon>Bacteria</taxon>
        <taxon>Bacillati</taxon>
        <taxon>Bacillota</taxon>
        <taxon>Clostridia</taxon>
        <taxon>Thermoanaerobacterales</taxon>
        <taxon>Thermoanaerobacteraceae</taxon>
        <taxon>Thermacetogenium</taxon>
    </lineage>
</organism>
<dbReference type="Proteomes" id="UP000053326">
    <property type="component" value="Unassembled WGS sequence"/>
</dbReference>
<dbReference type="EMBL" id="LGFO01000063">
    <property type="protein sequence ID" value="KUK36640.1"/>
    <property type="molecule type" value="Genomic_DNA"/>
</dbReference>
<evidence type="ECO:0000313" key="1">
    <source>
        <dbReference type="EMBL" id="KUK36640.1"/>
    </source>
</evidence>
<evidence type="ECO:0000313" key="2">
    <source>
        <dbReference type="Proteomes" id="UP000053326"/>
    </source>
</evidence>
<dbReference type="AlphaFoldDB" id="A0A117LBA5"/>
<accession>A0A117LBA5</accession>
<name>A0A117LBA5_9THEO</name>